<evidence type="ECO:0000313" key="5">
    <source>
        <dbReference type="EMBL" id="KAF5315369.1"/>
    </source>
</evidence>
<protein>
    <recommendedName>
        <fullName evidence="3">Carboxylic ester hydrolase</fullName>
        <ecNumber evidence="3">3.1.1.-</ecNumber>
    </recommendedName>
</protein>
<evidence type="ECO:0000256" key="3">
    <source>
        <dbReference type="RuleBase" id="RU361235"/>
    </source>
</evidence>
<gene>
    <name evidence="5" type="ORF">D9619_007114</name>
</gene>
<dbReference type="Pfam" id="PF00135">
    <property type="entry name" value="COesterase"/>
    <property type="match status" value="1"/>
</dbReference>
<dbReference type="PANTHER" id="PTHR11559">
    <property type="entry name" value="CARBOXYLESTERASE"/>
    <property type="match status" value="1"/>
</dbReference>
<dbReference type="AlphaFoldDB" id="A0A8H5B2H9"/>
<keyword evidence="6" id="KW-1185">Reference proteome</keyword>
<keyword evidence="2 3" id="KW-0378">Hydrolase</keyword>
<name>A0A8H5B2H9_9AGAR</name>
<dbReference type="OrthoDB" id="408631at2759"/>
<dbReference type="InterPro" id="IPR050309">
    <property type="entry name" value="Type-B_Carboxylest/Lipase"/>
</dbReference>
<evidence type="ECO:0000256" key="2">
    <source>
        <dbReference type="ARBA" id="ARBA00022801"/>
    </source>
</evidence>
<dbReference type="InterPro" id="IPR019826">
    <property type="entry name" value="Carboxylesterase_B_AS"/>
</dbReference>
<dbReference type="EC" id="3.1.1.-" evidence="3"/>
<accession>A0A8H5B2H9</accession>
<dbReference type="GO" id="GO:0016787">
    <property type="term" value="F:hydrolase activity"/>
    <property type="evidence" value="ECO:0007669"/>
    <property type="project" value="UniProtKB-KW"/>
</dbReference>
<dbReference type="InterPro" id="IPR029058">
    <property type="entry name" value="AB_hydrolase_fold"/>
</dbReference>
<evidence type="ECO:0000313" key="6">
    <source>
        <dbReference type="Proteomes" id="UP000567179"/>
    </source>
</evidence>
<comment type="similarity">
    <text evidence="1 3">Belongs to the type-B carboxylesterase/lipase family.</text>
</comment>
<dbReference type="Gene3D" id="3.40.50.1820">
    <property type="entry name" value="alpha/beta hydrolase"/>
    <property type="match status" value="1"/>
</dbReference>
<dbReference type="Proteomes" id="UP000567179">
    <property type="component" value="Unassembled WGS sequence"/>
</dbReference>
<dbReference type="SUPFAM" id="SSF53474">
    <property type="entry name" value="alpha/beta-Hydrolases"/>
    <property type="match status" value="1"/>
</dbReference>
<comment type="caution">
    <text evidence="5">The sequence shown here is derived from an EMBL/GenBank/DDBJ whole genome shotgun (WGS) entry which is preliminary data.</text>
</comment>
<reference evidence="5 6" key="1">
    <citation type="journal article" date="2020" name="ISME J.">
        <title>Uncovering the hidden diversity of litter-decomposition mechanisms in mushroom-forming fungi.</title>
        <authorList>
            <person name="Floudas D."/>
            <person name="Bentzer J."/>
            <person name="Ahren D."/>
            <person name="Johansson T."/>
            <person name="Persson P."/>
            <person name="Tunlid A."/>
        </authorList>
    </citation>
    <scope>NUCLEOTIDE SEQUENCE [LARGE SCALE GENOMIC DNA]</scope>
    <source>
        <strain evidence="5 6">CBS 101986</strain>
    </source>
</reference>
<dbReference type="EMBL" id="JAACJJ010000043">
    <property type="protein sequence ID" value="KAF5315369.1"/>
    <property type="molecule type" value="Genomic_DNA"/>
</dbReference>
<proteinExistence type="inferred from homology"/>
<dbReference type="PROSITE" id="PS00122">
    <property type="entry name" value="CARBOXYLESTERASE_B_1"/>
    <property type="match status" value="1"/>
</dbReference>
<organism evidence="5 6">
    <name type="scientific">Psilocybe cf. subviscida</name>
    <dbReference type="NCBI Taxonomy" id="2480587"/>
    <lineage>
        <taxon>Eukaryota</taxon>
        <taxon>Fungi</taxon>
        <taxon>Dikarya</taxon>
        <taxon>Basidiomycota</taxon>
        <taxon>Agaricomycotina</taxon>
        <taxon>Agaricomycetes</taxon>
        <taxon>Agaricomycetidae</taxon>
        <taxon>Agaricales</taxon>
        <taxon>Agaricineae</taxon>
        <taxon>Strophariaceae</taxon>
        <taxon>Psilocybe</taxon>
    </lineage>
</organism>
<evidence type="ECO:0000259" key="4">
    <source>
        <dbReference type="Pfam" id="PF00135"/>
    </source>
</evidence>
<sequence>MILLGGFEIGDTSANPGDSVVARSIALGEPIIYVSANYRLNAFGFLGGKEVKAAGLGNIGLRDQRFAMEWVQNYISSFGGDPKRVTIWGESAGAWSVGLHHLINNGVQGQLFRGGIMESGAPRTLPSITSNQPLFDQLVADTGCKKAANAIECLRAVPFANLTAAINRTPDLFSTKSLQVAWGPTIDEAVIKRDPLISIQKGLFSKVPIISGNCDDEGTLFSVALLNITTDDDFLNYLHTNYNIPEARLVAVAQAYPADVTQGSPFDTGTQNALTPQFKRLAAFQGDLVFQAPRRFFMQAMSRTQKTYAFLYKRGKATPPVGAFHSSDIPEFYGVGDSSDFVGTDALVNFVNTLDPNTPAKTATNSSGSLLSDIKWHPWESSSTQPPMLTFFDAAPGVSITSDTYRKDAMNLLNDIELGVAHANQDN</sequence>
<dbReference type="InterPro" id="IPR002018">
    <property type="entry name" value="CarbesteraseB"/>
</dbReference>
<evidence type="ECO:0000256" key="1">
    <source>
        <dbReference type="ARBA" id="ARBA00005964"/>
    </source>
</evidence>
<feature type="domain" description="Carboxylesterase type B" evidence="4">
    <location>
        <begin position="5"/>
        <end position="358"/>
    </location>
</feature>